<dbReference type="KEGG" id="cmp:Cha6605_1378"/>
<dbReference type="AlphaFoldDB" id="K9UBR9"/>
<accession>K9UBR9</accession>
<keyword evidence="2" id="KW-1185">Reference proteome</keyword>
<proteinExistence type="predicted"/>
<name>K9UBR9_CHAP6</name>
<dbReference type="HOGENOM" id="CLU_1213037_0_0_3"/>
<dbReference type="PATRIC" id="fig|1173020.3.peg.1598"/>
<organism evidence="1 2">
    <name type="scientific">Chamaesiphon minutus (strain ATCC 27169 / PCC 6605)</name>
    <dbReference type="NCBI Taxonomy" id="1173020"/>
    <lineage>
        <taxon>Bacteria</taxon>
        <taxon>Bacillati</taxon>
        <taxon>Cyanobacteriota</taxon>
        <taxon>Cyanophyceae</taxon>
        <taxon>Gomontiellales</taxon>
        <taxon>Chamaesiphonaceae</taxon>
        <taxon>Chamaesiphon</taxon>
    </lineage>
</organism>
<dbReference type="OrthoDB" id="568972at2"/>
<reference evidence="1 2" key="1">
    <citation type="submission" date="2012-05" db="EMBL/GenBank/DDBJ databases">
        <title>Finished chromosome of genome of Chamaesiphon sp. PCC 6605.</title>
        <authorList>
            <consortium name="US DOE Joint Genome Institute"/>
            <person name="Gugger M."/>
            <person name="Coursin T."/>
            <person name="Rippka R."/>
            <person name="Tandeau De Marsac N."/>
            <person name="Huntemann M."/>
            <person name="Wei C.-L."/>
            <person name="Han J."/>
            <person name="Detter J.C."/>
            <person name="Han C."/>
            <person name="Tapia R."/>
            <person name="Chen A."/>
            <person name="Kyrpides N."/>
            <person name="Mavromatis K."/>
            <person name="Markowitz V."/>
            <person name="Szeto E."/>
            <person name="Ivanova N."/>
            <person name="Pagani I."/>
            <person name="Pati A."/>
            <person name="Goodwin L."/>
            <person name="Nordberg H.P."/>
            <person name="Cantor M.N."/>
            <person name="Hua S.X."/>
            <person name="Woyke T."/>
            <person name="Kerfeld C.A."/>
        </authorList>
    </citation>
    <scope>NUCLEOTIDE SEQUENCE [LARGE SCALE GENOMIC DNA]</scope>
    <source>
        <strain evidence="2">ATCC 27169 / PCC 6605</strain>
    </source>
</reference>
<gene>
    <name evidence="1" type="ORF">Cha6605_1378</name>
</gene>
<dbReference type="EMBL" id="CP003600">
    <property type="protein sequence ID" value="AFY92557.1"/>
    <property type="molecule type" value="Genomic_DNA"/>
</dbReference>
<evidence type="ECO:0000313" key="2">
    <source>
        <dbReference type="Proteomes" id="UP000010366"/>
    </source>
</evidence>
<protein>
    <submittedName>
        <fullName evidence="1">Uncharacterized protein</fullName>
    </submittedName>
</protein>
<sequence>MLQFQEFDLKTGKNLTNFAPEDKRTPRVKSVENCYLEKWLQTHRIESQSLYVANFYKGVNDSDRIRLEAQGKYLICTSGKSGYFTDKSTAELIAKGDKSRDIQPIYADGKRSAHNAVAYGSLVVSDGKAAAQTKSGNTRILIIDDEQRSSGSTPLLDLNGRKIPAKELAHLYDKMGDGTMLASTKLLRGLLLDKEVLLAIDRGLQQTIVRTPFEKKNDRSIQKKQFIA</sequence>
<dbReference type="RefSeq" id="WP_015158740.1">
    <property type="nucleotide sequence ID" value="NC_019697.1"/>
</dbReference>
<dbReference type="Proteomes" id="UP000010366">
    <property type="component" value="Chromosome"/>
</dbReference>
<dbReference type="STRING" id="1173020.Cha6605_1378"/>
<evidence type="ECO:0000313" key="1">
    <source>
        <dbReference type="EMBL" id="AFY92557.1"/>
    </source>
</evidence>
<dbReference type="eggNOG" id="ENOG502ZA67">
    <property type="taxonomic scope" value="Bacteria"/>
</dbReference>